<proteinExistence type="predicted"/>
<feature type="domain" description="PA14" evidence="3">
    <location>
        <begin position="936"/>
        <end position="1079"/>
    </location>
</feature>
<dbReference type="InterPro" id="IPR037524">
    <property type="entry name" value="PA14/GLEYA"/>
</dbReference>
<dbReference type="SUPFAM" id="SSF56988">
    <property type="entry name" value="Anthrax protective antigen"/>
    <property type="match status" value="1"/>
</dbReference>
<dbReference type="PROSITE" id="PS50853">
    <property type="entry name" value="FN3"/>
    <property type="match status" value="5"/>
</dbReference>
<dbReference type="Gene3D" id="2.60.40.10">
    <property type="entry name" value="Immunoglobulins"/>
    <property type="match status" value="9"/>
</dbReference>
<dbReference type="PROSITE" id="PS51820">
    <property type="entry name" value="PA14"/>
    <property type="match status" value="1"/>
</dbReference>
<evidence type="ECO:0000259" key="3">
    <source>
        <dbReference type="PROSITE" id="PS51820"/>
    </source>
</evidence>
<evidence type="ECO:0000256" key="1">
    <source>
        <dbReference type="PROSITE-ProRule" id="PRU00087"/>
    </source>
</evidence>
<dbReference type="EMBL" id="LNFO01005849">
    <property type="protein sequence ID" value="KUF76226.1"/>
    <property type="molecule type" value="Genomic_DNA"/>
</dbReference>
<dbReference type="PANTHER" id="PTHR21437">
    <property type="entry name" value="WIDE AWAKE"/>
    <property type="match status" value="1"/>
</dbReference>
<dbReference type="InterPro" id="IPR014756">
    <property type="entry name" value="Ig_E-set"/>
</dbReference>
<dbReference type="Pfam" id="PF00630">
    <property type="entry name" value="Filamin"/>
    <property type="match status" value="1"/>
</dbReference>
<evidence type="ECO:0000313" key="5">
    <source>
        <dbReference type="Proteomes" id="UP000052943"/>
    </source>
</evidence>
<dbReference type="InterPro" id="IPR011658">
    <property type="entry name" value="PA14_dom"/>
</dbReference>
<evidence type="ECO:0000313" key="4">
    <source>
        <dbReference type="EMBL" id="KUF76226.1"/>
    </source>
</evidence>
<dbReference type="SMART" id="SM00758">
    <property type="entry name" value="PA14"/>
    <property type="match status" value="1"/>
</dbReference>
<feature type="domain" description="Fibronectin type-III" evidence="2">
    <location>
        <begin position="1668"/>
        <end position="1769"/>
    </location>
</feature>
<dbReference type="InterPro" id="IPR003961">
    <property type="entry name" value="FN3_dom"/>
</dbReference>
<feature type="domain" description="Fibronectin type-III" evidence="2">
    <location>
        <begin position="2648"/>
        <end position="2751"/>
    </location>
</feature>
<sequence length="6022" mass="629935">MVPYVKGVYKLSVRLPAIDAVHAVITQTDSALGGSFYLSVGGKMTTALSYAALDTDVKTALEALSTVGVGNVATSLSCTNGDATKGCRWLVTFRHLTETVASSLGASYSGVLTGNNAVVVIRTLTQPRAAQMVNGFPKNVRVNPGVMNPTVSTAYGPGLYASTSGILASFFVQMKDTHGNNLESDTNYLQVQVFPAGSAYLSSQVADVSSVAYISEGLYKVSYTPVLSGRHTVVVTTQTSPEVHKVSSTFALPGTSRGGTFALRLFGQTTAPLVFEANATDVQQALLNLPVFAETMNATTAITVTRAINNQNGFDYLITYTRLPPDLELDVVQTVNNLYSGDGGSGAMLTSTLQTSQSREHVKTSATLGEPIMNEQQVVTVTSTAVLTGGSFQLQFGAHTTDLIVYNAAAATLENLLNQLPSIGTSGVSVSLTTSTATVRAWTVTFLAATAGTPQTAYWNSVLYTPNRIVRHARLVGDIPVLKPTPTHTLVAGATPDGTVAVTTPVTGVSPFTTIVAHGALVPTQCTAVDGSTPFKPGSVNAVGQNGLHSGRFHSRSSFIIEARDTNGNLLDGTGGGFSGAPVQELQIVETFSSAGLGNKLTGTFALVLDGQKTAALPANAGIQEVEAALEALDTLSGFVTVDTPDVQTLVTTGTVIATKTSNVLTTSASFLTVPDFVVGDWIRIGSLSGPVFSITAITATTITLSGIYQGVSDNAANVYKQSDPGAGFTYRVKFAAELGDLPALAVYTTKLGGGTGTGKATVTACDYLRTQQVHTTAASQISGDFSLSFRGNTTPMLPWNVDANTLSRALEALDGIHSATVATPVTGTNGGYTWLITLVSTEPQGDQDLELLYAEGYLLLGKQARIQVTPVCPSTKTRENVNVQSVSGSEGHSFVPVLRGASTVVADVSYLGGATYKAVYDTPREAAYSLDVRYVAPRGLMGSYFDNRWLYGTPTLERVDPLIDFMWKEERITPTSREHVSVRWQGYVKPSFSEDYTFYVLVNDGARLWIENQLVIDQYDFDVDASTAVEFQANASVALIKDRLTEITLEYRENSGVASVSLLWQSHTQPKRIVPSARLFHRSDAIMKSPFNVVTQGSKPSSPTNISLTISAADALLVHFNAPGDDGGAPMTGYQVEWWTYGAYGSREVQVVKIATGNTGGTFTLTLDNGQVTGPLSASALYSDVEIALEALDGAGDVTVTSVLSANSRDYTITFNSRVGTVPAIQVDTTQLVGSKAYIVCSKGATQALANGMQCTASESTTSTVQLLSSPATFTPPDVPKRGDPYAFLISGLTQPSASVEPNTPGEVGGTNGPGFSVRVLAKNSAGYGLPSATASLKPMALPAAPTNVELRLVAGSSTSLRLWWNAPTTNNGAIITYYVVEWRLDPPGRSNSEPFSSFRETPGFFLAAHPASLRFKYTVDNLVPGATYAVQVRAQNIMGVGPVGQPVPSFEVPRSKASPLLDGTGGGVALSVRPASSSVLTAASCTSLLLSWLPVTTADAHGAAVTSYVVDWYQPQSADTSPFEVQTLQIFGKDAADVVKGTFRVQYSGAYTEPLAIDVSEAELEDSLESLPALRSVEVERTAFPSRGGYQWAVTFLSEAPAVLGKVLSIDSTTLTATILTTDVGAQLAAPVGSSSITVAVVQGSNQVTSTDTAATGALVDMYVSISQGLWRVTAVSVATGTATLTLSGNFPGANGNYPALLGWTVPGVLPVDYHSKTIPATNATDTYSLVLDALPPGTPYSARVSACNSLGCNAPTMASPLTLAAPKQKPATPLDVALFADSGSTLRVRWRHPPSDGGNVITHYRVEWDPKPTFDSGVDSAGESSKGSSLGYERKAVVNPGVDCLLTPCEAVIGSLERGTPYYVRVYAYNSLGYSVEAGYPVVPGFGVPKTLSEPPVHVFLTATKDRGLTVSFNTSSDSSDNGGADVTQYQIEWDVMDLDAVIPDVVAATSSAKTAATISTSLINRVLFAEYTTQLLLLSATAYDVRGSFRLAFLDAVTSSLPWDASSDAITAALEALPTVGRVSVRRVAAGFGYAWFVTFLTSPFRADTSTGDVYGDISLLKVSTDSTQLLTAFSTSQTATSTLTGTGAKLATATLIRAFNGFEQQIVKVSTSAGTLGGFFRLSYNQQQTASIPANASATTVKHALTKITDAGDLVGDIDVYKRQSATPTGFVYTIVYKSRLGPNRPLVSCIGLDLTSSLTTATKSCDTTRTQGGGLPAMNSDLYGVAIVKKTDLSISDDGMAHYDVRGLRLGVGYHVRVSAWNGVGNVFGTTRASTPARFIVQSVPDAPRDVNVEPRSPTKLLVSWTQPLNTGGAPVSNYTVQIAARRGVAEQQLIKADSSLGDLSQRRLMMRLRVGDVSGSTTVLGNVSSDDLRSALANALNVPGAIARVSRNSVGVFSGYGYEWVVTFSDSIGDVPLIEISETIYESLDRSPDYMSALALSVTELVKGSVDSSSMTGAAVTTVVVTPQHEVQRVFIYSGSPVDLGGTVMLSVGGESTGALAVDATSEDVRVALEGLSTVGEVTVTVTGEVSARSTFPATRHGVYWDLTFISSMDDLPLLGVRTDATLPFTSRACGGTLTGVTPCVEGLKLEQGGLPTQAILNQLTNTTNYVVRLAASNEQFTSKFVTIPGAFQPVARPSLEVQNAQVAPLATDSLGVSWQAPLDDGGARVVHYKVQWDVSASFDLQSIFSGSDIVLVGEKDDELFDYRITGLSSSKDYFVSVVAYNARGYGSPVTAQPVDAHERVSHITVSGTTLDEVALATEMMTLSFANYPTKTVTIGVISSALELQSALQSLSVVGILLVKRSDYSKGPAATPYDTSGVDTPSDLLMTWSITFRTASVDGVQASALGALTVTHTGQSTVTPLEVVTPIEDGSLTIRPRPVSATGPRDVRVSIVDAASLGVSWLPSLSPLTSKYLVEWSTTPDFAVCRAGSISSSGTRTNYATAAANSQVISATPVGADGRIAYTILSLPANTKQYVRVSAYNGNYGSPVLAQVLSVSTPNTAGGTAVVTVLVGVKSLTPRAVTPFRPTSVTMQVSSQDQPTQIEVNFVQPTKDALGFTAGNGGATITHYRLSWWDPSALAANAKAVTSYDVRMVDPTGATLTCYPGACLFRLGAEVQSLSLTPDAVAGTGSFRLVLSSSSFTTSICSTCSLAFTAPVSGVITMDYTGTTPDLQTVLGTNARFIVDKAGAACVFEVSAVATLPANKLPIRFVSAASGSTTCPLPLTQATYAIHVEPTTACIPASTNAAGLVTAISGLVGGDGVDVSLDIEAGNIRHFRITFTGSSATGASGSSPAHTADVAQLEVVATDATGGCVDVSGNVWTGTELNGGLVTPGVAYAVQVAALNSVGIGAPLRATALCHDLPCVAGDAVLAPVAPPLAPISVTVASNRADRTALNVAWKTPMSNNGATITQYLVEYSTAAFAVQPLLCTGCVSALTAGTASLAPTLTLNSNTGLASGQIIVLSSVSPVCILTVSKDAATFVKTAWTGSLVMYNLERQHGCDAFTGQAVNLKALYDSTTDSSVAILPSVDDQQSTILKPLTPNKQYTIRARAQNREGYGAAQIATFICEPGIESCAATGTLATTRQLPAPPTLTVPSQLLGAGVVGATSNVLGFTKNSLMIAFSDPNSWSGLEIIDSFRVEWDTNADFLSSNKQTMIVTPSASKVPSRWMTRQLCANCITDLVTATNTLSVSGSLGLTFGLAKGDWIMVGAGSITCSFQVATTAPTVSAITVVGGHGCGDFTGKTVALDAQETYDYQLTTGLAMGATTHIRVTAHTSMGYGAPCDSIAVAPITSSDPPPSPYVILSALTPDDEDDPDVRVSSLRVSFPPPTISQADLNGNGGSPVTKYLVEWIDTEFANTISQVQTISTASDSSGSVAGSFVLTLDTTTCTYCQIQGIFSTSALSASASDDDMARELENLPNVGDVTVTRDSCSTKNQCTWTITFLSELDVVPALTYTSRLSAAGGKATLTVTGGTQVGSLNGATYCPSTVNNVPVSGRTNCGVVVVDAKTTPVPYEYIIKGLTPGNRYYARVAAYNALGYGPRRVTAPRSLSVPFEPPSAPRSPFNMLAPPILTLAGPTSLMISYAAPKFTGGAPVTGYMIEWDPSPEFDSGSNGDALAQVTVAASTLVAAADGAFRYTLEGLPTRQWTYVRIFAENGKVGAGVPVLTQPAREMPRGKPGALSLVTVVNDLSAQSPGTALMVSWPEASADVQLYQVEWYQQAVTEPLFGAPVVQLVKSIGTITGGYFMLSFGDGSDLYPWRMLPGTVDVEHGASFLKTSEDLTGLLAVGDVVFINKQAYLISATGSFTASQLPLADATGYQAVGTLAKDLGTSATTYAGDTVFGAKLYTQWRTTPLPMDVTPSDMQEALELLPSVGLVRVERLSVGANKYEWTVTFTSQVPRTNPAFPLLTANDRLLTPNGVGADANVAVTSIAAGQAPQAFGSAVVSATAASDDGLVMYSIPQLVTGAIYFVRVAAANERGVGVFTLASATGVAPTRSPLALENVAVRPLSPQLLEFSFDQVQTSGGRDVDGYRVGAALNSKFADPSVVLDVPPTTKYARVTTTAHTGPFLAGSTFSLAAVDARSFHGRMTKQVDALASAQALTAGSAFLLRLKPDITQGYGAASLHNSFSRGERVRIRNEEASVCLDGSVAWQLRTTDTGLTIAGYSGATITLSAVLSTALQAVIVVGTQIAVGAAANGPADPAACQAVVTAVNADKLHVDIKHSCANPGSKLANGLSIFVVKGVAPITSASYDANTDTITLSTALDNRLVDIVVVDTRISIGSTSEAAATCRARVTAATTMTLKLDHNCAEAATKLGTGNPNIFVHRGPALLPLCEGDDPWKALDASSIALLVSNLDASGGREPLPVFRSDSAVSTATELGTIGSSAEVTLVDEMKINCGDYIRLGRAPNDGLEAEDLEALATFRVRSKCDTNGCDCARSAVTRLKLGSLIDPTVAVSLAPRLDLLHGGATREIQRIVLTVTGAAVTYNTGGFRVQFGDEVSSLTLGTGGDGGASLNDDVGCLVWASGPLASDASRDMLTLEHELENFAGIDDVRVKRALTETSGVRVTVEYTVEFMGVQVRGKVPTLRILDVGINGCSAYVGGTAGVPAVQRDQNSFVTVYQAPTTPSIPFDASDEDVKAALETLSIVTNADVDRQVNKHGYDWRVTFVEFPSPAMDMESRVFPALVANGLALQAVQSPAISVTPFQRLEVDMKSLASGGGVSIYTRVRAHNADGWGDTAVPTPVSIQLADQVPDVVRLARADVLSGSQVLVQWDAPVHDGGEPVTEFRVEWWLDGALATAAKPFAVVHALEAASQSVTDDVATITVSAPTAGTNTHLSGTFRVGFDGQWSPELSYDISAVDMQKALVALSTIENVLVNRELTAGGYTWLVTFLQRKYGGNQHKRWRSALATQSPFGYKLEVSGTNLLACTTAEQISCVPHLPTIVAPRAAVDATPELQHLVCISMGNVAVDATMSFKLKILEFETGLILGTANAQALATAITALGVVGIVNVRFRNTAQTTVCSASATAKGLTIEFTTAQGDMPPIVATTKNGVGVTIKEQRKGRAQLHVGRLPFAYVIDGLAAGTYHARVAAYNSVGFGPFQEATDAAGLLLVARPPTAPRSLRVKAKMIDYSHGMLAVWTAPRSDDSNTDQYRVEWDHGAGFSSQCGENIETQTLVVTNAVANVANKKFTVQTANGGTKVGCVDPANLVTSLQTPMRALGGVYAGGTAVMQGDDSATYDYGRTYTVTFPQSVAVPSVGYDAAENTAMATSPVDIPLLYWDAADATCTASPPDSVVAQRTTYGPGLDAKRGQGRIGFDANNVFNNECSAALAGPIARQTVDAATVTANAFKPEILSLAAKSGVFESADLARPVLCESCAQKLTIDGSGNGKLTVTTSVALSTGDYFIVADSPTSSTSSTTLRCVMKVLSKSGNVITVDPNDPGRSACELPVTYEAKAWRISRFELRAHTIRDLIPGREYAVRVVASSSTLGESPALATATTITAT</sequence>
<dbReference type="Pfam" id="PF00041">
    <property type="entry name" value="fn3"/>
    <property type="match status" value="3"/>
</dbReference>
<protein>
    <submittedName>
        <fullName evidence="4">Titin</fullName>
    </submittedName>
</protein>
<dbReference type="SUPFAM" id="SSF81296">
    <property type="entry name" value="E set domains"/>
    <property type="match status" value="1"/>
</dbReference>
<dbReference type="Pfam" id="PF07691">
    <property type="entry name" value="PA14"/>
    <property type="match status" value="1"/>
</dbReference>
<dbReference type="STRING" id="4790.A0A0W8BWK8"/>
<feature type="domain" description="Fibronectin type-III" evidence="2">
    <location>
        <begin position="1775"/>
        <end position="1899"/>
    </location>
</feature>
<dbReference type="InterPro" id="IPR039269">
    <property type="entry name" value="ANKFN1"/>
</dbReference>
<accession>A0A0W8BWK8</accession>
<dbReference type="PROSITE" id="PS50194">
    <property type="entry name" value="FILAMIN_REPEAT"/>
    <property type="match status" value="1"/>
</dbReference>
<dbReference type="SMART" id="SM00060">
    <property type="entry name" value="FN3"/>
    <property type="match status" value="16"/>
</dbReference>
<name>A0A0W8BWK8_PHYNI</name>
<dbReference type="InterPro" id="IPR013783">
    <property type="entry name" value="Ig-like_fold"/>
</dbReference>
<dbReference type="Gene3D" id="3.90.182.10">
    <property type="entry name" value="Toxin - Anthrax Protective Antigen,domain 1"/>
    <property type="match status" value="1"/>
</dbReference>
<feature type="repeat" description="Filamin" evidence="1">
    <location>
        <begin position="144"/>
        <end position="236"/>
    </location>
</feature>
<dbReference type="InterPro" id="IPR017868">
    <property type="entry name" value="Filamin/ABP280_repeat-like"/>
</dbReference>
<reference evidence="4 5" key="1">
    <citation type="submission" date="2015-11" db="EMBL/GenBank/DDBJ databases">
        <title>Genomes and virulence difference between two physiological races of Phytophthora nicotianae.</title>
        <authorList>
            <person name="Liu H."/>
            <person name="Ma X."/>
            <person name="Yu H."/>
            <person name="Fang D."/>
            <person name="Li Y."/>
            <person name="Wang X."/>
            <person name="Wang W."/>
            <person name="Dong Y."/>
            <person name="Xiao B."/>
        </authorList>
    </citation>
    <scope>NUCLEOTIDE SEQUENCE [LARGE SCALE GENOMIC DNA]</scope>
    <source>
        <strain evidence="5">race 0</strain>
    </source>
</reference>
<dbReference type="Proteomes" id="UP000052943">
    <property type="component" value="Unassembled WGS sequence"/>
</dbReference>
<comment type="caution">
    <text evidence="4">The sequence shown here is derived from an EMBL/GenBank/DDBJ whole genome shotgun (WGS) entry which is preliminary data.</text>
</comment>
<feature type="domain" description="Fibronectin type-III" evidence="2">
    <location>
        <begin position="1346"/>
        <end position="1457"/>
    </location>
</feature>
<evidence type="ECO:0000259" key="2">
    <source>
        <dbReference type="PROSITE" id="PS50853"/>
    </source>
</evidence>
<dbReference type="SUPFAM" id="SSF49265">
    <property type="entry name" value="Fibronectin type III"/>
    <property type="match status" value="7"/>
</dbReference>
<feature type="domain" description="Fibronectin type-III" evidence="2">
    <location>
        <begin position="4078"/>
        <end position="4188"/>
    </location>
</feature>
<dbReference type="InterPro" id="IPR036116">
    <property type="entry name" value="FN3_sf"/>
</dbReference>
<dbReference type="OrthoDB" id="66330at2759"/>
<gene>
    <name evidence="4" type="ORF">AM587_10012818</name>
</gene>
<organism evidence="4 5">
    <name type="scientific">Phytophthora nicotianae</name>
    <name type="common">Potato buckeye rot agent</name>
    <name type="synonym">Phytophthora parasitica</name>
    <dbReference type="NCBI Taxonomy" id="4792"/>
    <lineage>
        <taxon>Eukaryota</taxon>
        <taxon>Sar</taxon>
        <taxon>Stramenopiles</taxon>
        <taxon>Oomycota</taxon>
        <taxon>Peronosporomycetes</taxon>
        <taxon>Peronosporales</taxon>
        <taxon>Peronosporaceae</taxon>
        <taxon>Phytophthora</taxon>
    </lineage>
</organism>
<dbReference type="PANTHER" id="PTHR21437:SF1">
    <property type="entry name" value="WIDE AWAKE"/>
    <property type="match status" value="1"/>
</dbReference>
<dbReference type="CDD" id="cd00063">
    <property type="entry name" value="FN3"/>
    <property type="match status" value="5"/>
</dbReference>